<evidence type="ECO:0000313" key="9">
    <source>
        <dbReference type="EMBL" id="MBY3063511.1"/>
    </source>
</evidence>
<keyword evidence="3 6" id="KW-0285">Flavoprotein</keyword>
<dbReference type="Proteomes" id="UP000758022">
    <property type="component" value="Unassembled WGS sequence"/>
</dbReference>
<evidence type="ECO:0000259" key="7">
    <source>
        <dbReference type="PROSITE" id="PS00623"/>
    </source>
</evidence>
<evidence type="ECO:0000256" key="2">
    <source>
        <dbReference type="ARBA" id="ARBA00010790"/>
    </source>
</evidence>
<sequence length="551" mass="59917">MSFDYIITGAGPAGCVLANRLSEDPDVNILLLEAGGGDWNPLFHMPAGFAKMTKGVASWGWETVPQKHMKGRVLRYTQAKVIGGGSSINAQLYTRGNAVDYDLWAREDGCEGWDYRSILPYFKRAEDNQRFADDYHSYGGPLGVSMPAAPLPICDAYIRAGQELGIPYNHDFNGRQQAGVGFYQLTQSNRRRSSASLAYLSPIKDRKNLTVRTGTRVARIIVEGARATGVEIVTSHGQEIVRADREVLVSSGAIGSPKLLLQSGIGPADYLKSVGVKVLHDLPGVGGNLQDHLDLFVIAECTGDHTYDGVAKFHRTLWAGIQYVLFRTGPVASSLFETGGFWYADPEARSPDIQFHLGLGSGIEAGVERLKNAGVTLNSAYLHPRSRGTVRLSSSDPAAAPLIDPNYWSDPHDRTMSLEGLKLAREIMQQAALKPYVMAERLPGPKIMTDEQLFDYGCANAKTDHHPVGTCKMGRGPDAVVGLDLKVHGLEGLRVCDSSVMPRVPSCNTNAPTIMVGEKGSDLIRGLPALAPTIFAYERNDARPRGRVEIR</sequence>
<comment type="cofactor">
    <cofactor evidence="1 5">
        <name>FAD</name>
        <dbReference type="ChEBI" id="CHEBI:57692"/>
    </cofactor>
</comment>
<reference evidence="9" key="1">
    <citation type="submission" date="2020-04" db="EMBL/GenBank/DDBJ databases">
        <title>Global-level population genomics supports evidence of horizontal gene transfer on evolution of Rhizobia in Lentils.</title>
        <authorList>
            <person name="Gai Y."/>
            <person name="Cook D."/>
            <person name="Riely B."/>
        </authorList>
    </citation>
    <scope>NUCLEOTIDE SEQUENCE</scope>
    <source>
        <strain evidence="9">TLR9</strain>
    </source>
</reference>
<dbReference type="SUPFAM" id="SSF51905">
    <property type="entry name" value="FAD/NAD(P)-binding domain"/>
    <property type="match status" value="1"/>
</dbReference>
<evidence type="ECO:0000313" key="10">
    <source>
        <dbReference type="Proteomes" id="UP000758022"/>
    </source>
</evidence>
<evidence type="ECO:0000259" key="8">
    <source>
        <dbReference type="PROSITE" id="PS00624"/>
    </source>
</evidence>
<dbReference type="PANTHER" id="PTHR11552">
    <property type="entry name" value="GLUCOSE-METHANOL-CHOLINE GMC OXIDOREDUCTASE"/>
    <property type="match status" value="1"/>
</dbReference>
<dbReference type="PANTHER" id="PTHR11552:SF147">
    <property type="entry name" value="CHOLINE DEHYDROGENASE, MITOCHONDRIAL"/>
    <property type="match status" value="1"/>
</dbReference>
<dbReference type="Gene3D" id="3.30.560.10">
    <property type="entry name" value="Glucose Oxidase, domain 3"/>
    <property type="match status" value="1"/>
</dbReference>
<feature type="domain" description="Glucose-methanol-choline oxidoreductase N-terminal" evidence="7">
    <location>
        <begin position="79"/>
        <end position="102"/>
    </location>
</feature>
<dbReference type="InterPro" id="IPR012132">
    <property type="entry name" value="GMC_OxRdtase"/>
</dbReference>
<keyword evidence="9" id="KW-0436">Ligase</keyword>
<dbReference type="Pfam" id="PF00732">
    <property type="entry name" value="GMC_oxred_N"/>
    <property type="match status" value="1"/>
</dbReference>
<proteinExistence type="inferred from homology"/>
<dbReference type="PROSITE" id="PS00623">
    <property type="entry name" value="GMC_OXRED_1"/>
    <property type="match status" value="1"/>
</dbReference>
<evidence type="ECO:0000256" key="4">
    <source>
        <dbReference type="ARBA" id="ARBA00022827"/>
    </source>
</evidence>
<feature type="domain" description="Glucose-methanol-choline oxidoreductase N-terminal" evidence="8">
    <location>
        <begin position="252"/>
        <end position="266"/>
    </location>
</feature>
<keyword evidence="4 5" id="KW-0274">FAD</keyword>
<dbReference type="PIRSF" id="PIRSF000137">
    <property type="entry name" value="Alcohol_oxidase"/>
    <property type="match status" value="1"/>
</dbReference>
<dbReference type="GO" id="GO:0016614">
    <property type="term" value="F:oxidoreductase activity, acting on CH-OH group of donors"/>
    <property type="evidence" value="ECO:0007669"/>
    <property type="project" value="InterPro"/>
</dbReference>
<dbReference type="Gene3D" id="3.50.50.60">
    <property type="entry name" value="FAD/NAD(P)-binding domain"/>
    <property type="match status" value="1"/>
</dbReference>
<dbReference type="InterPro" id="IPR000172">
    <property type="entry name" value="GMC_OxRdtase_N"/>
</dbReference>
<evidence type="ECO:0000256" key="6">
    <source>
        <dbReference type="RuleBase" id="RU003968"/>
    </source>
</evidence>
<dbReference type="AlphaFoldDB" id="A0AB35F9V3"/>
<feature type="binding site" evidence="5">
    <location>
        <position position="81"/>
    </location>
    <ligand>
        <name>FAD</name>
        <dbReference type="ChEBI" id="CHEBI:57692"/>
    </ligand>
</feature>
<dbReference type="SUPFAM" id="SSF54373">
    <property type="entry name" value="FAD-linked reductases, C-terminal domain"/>
    <property type="match status" value="1"/>
</dbReference>
<feature type="binding site" evidence="5">
    <location>
        <position position="217"/>
    </location>
    <ligand>
        <name>FAD</name>
        <dbReference type="ChEBI" id="CHEBI:57692"/>
    </ligand>
</feature>
<dbReference type="InterPro" id="IPR007867">
    <property type="entry name" value="GMC_OxRtase_C"/>
</dbReference>
<dbReference type="InterPro" id="IPR036188">
    <property type="entry name" value="FAD/NAD-bd_sf"/>
</dbReference>
<dbReference type="GO" id="GO:0050660">
    <property type="term" value="F:flavin adenine dinucleotide binding"/>
    <property type="evidence" value="ECO:0007669"/>
    <property type="project" value="InterPro"/>
</dbReference>
<gene>
    <name evidence="9" type="ORF">HFO74_08680</name>
</gene>
<evidence type="ECO:0000256" key="1">
    <source>
        <dbReference type="ARBA" id="ARBA00001974"/>
    </source>
</evidence>
<dbReference type="Pfam" id="PF05199">
    <property type="entry name" value="GMC_oxred_C"/>
    <property type="match status" value="1"/>
</dbReference>
<organism evidence="9 10">
    <name type="scientific">Rhizobium laguerreae</name>
    <dbReference type="NCBI Taxonomy" id="1076926"/>
    <lineage>
        <taxon>Bacteria</taxon>
        <taxon>Pseudomonadati</taxon>
        <taxon>Pseudomonadota</taxon>
        <taxon>Alphaproteobacteria</taxon>
        <taxon>Hyphomicrobiales</taxon>
        <taxon>Rhizobiaceae</taxon>
        <taxon>Rhizobium/Agrobacterium group</taxon>
        <taxon>Rhizobium</taxon>
    </lineage>
</organism>
<comment type="similarity">
    <text evidence="2 6">Belongs to the GMC oxidoreductase family.</text>
</comment>
<evidence type="ECO:0000256" key="5">
    <source>
        <dbReference type="PIRSR" id="PIRSR000137-2"/>
    </source>
</evidence>
<comment type="caution">
    <text evidence="9">The sequence shown here is derived from an EMBL/GenBank/DDBJ whole genome shotgun (WGS) entry which is preliminary data.</text>
</comment>
<dbReference type="EMBL" id="JAAXQQ010000002">
    <property type="protein sequence ID" value="MBY3063511.1"/>
    <property type="molecule type" value="Genomic_DNA"/>
</dbReference>
<evidence type="ECO:0000256" key="3">
    <source>
        <dbReference type="ARBA" id="ARBA00022630"/>
    </source>
</evidence>
<dbReference type="GO" id="GO:0016874">
    <property type="term" value="F:ligase activity"/>
    <property type="evidence" value="ECO:0007669"/>
    <property type="project" value="UniProtKB-KW"/>
</dbReference>
<dbReference type="PROSITE" id="PS00624">
    <property type="entry name" value="GMC_OXRED_2"/>
    <property type="match status" value="1"/>
</dbReference>
<protein>
    <submittedName>
        <fullName evidence="9">Alanine-phosphoribitol ligase</fullName>
    </submittedName>
</protein>
<accession>A0AB35F9V3</accession>
<name>A0AB35F9V3_9HYPH</name>
<dbReference type="RefSeq" id="WP_168257917.1">
    <property type="nucleotide sequence ID" value="NZ_JAAXQQ010000002.1"/>
</dbReference>